<feature type="compositionally biased region" description="Low complexity" evidence="2">
    <location>
        <begin position="698"/>
        <end position="716"/>
    </location>
</feature>
<dbReference type="OrthoDB" id="5850696at2759"/>
<feature type="compositionally biased region" description="Polar residues" evidence="2">
    <location>
        <begin position="568"/>
        <end position="579"/>
    </location>
</feature>
<dbReference type="EnsemblMetazoa" id="PPA46868.1">
    <property type="protein sequence ID" value="PPA46868.1"/>
    <property type="gene ID" value="WBGene00304647"/>
</dbReference>
<organism evidence="3 4">
    <name type="scientific">Pristionchus pacificus</name>
    <name type="common">Parasitic nematode worm</name>
    <dbReference type="NCBI Taxonomy" id="54126"/>
    <lineage>
        <taxon>Eukaryota</taxon>
        <taxon>Metazoa</taxon>
        <taxon>Ecdysozoa</taxon>
        <taxon>Nematoda</taxon>
        <taxon>Chromadorea</taxon>
        <taxon>Rhabditida</taxon>
        <taxon>Rhabditina</taxon>
        <taxon>Diplogasteromorpha</taxon>
        <taxon>Diplogasteroidea</taxon>
        <taxon>Neodiplogasteridae</taxon>
        <taxon>Pristionchus</taxon>
    </lineage>
</organism>
<feature type="region of interest" description="Disordered" evidence="2">
    <location>
        <begin position="510"/>
        <end position="782"/>
    </location>
</feature>
<accession>A0A8R1V629</accession>
<evidence type="ECO:0000256" key="2">
    <source>
        <dbReference type="SAM" id="MobiDB-lite"/>
    </source>
</evidence>
<feature type="coiled-coil region" evidence="1">
    <location>
        <begin position="142"/>
        <end position="173"/>
    </location>
</feature>
<evidence type="ECO:0000313" key="3">
    <source>
        <dbReference type="EnsemblMetazoa" id="PPA46868.1"/>
    </source>
</evidence>
<feature type="region of interest" description="Disordered" evidence="2">
    <location>
        <begin position="350"/>
        <end position="375"/>
    </location>
</feature>
<feature type="region of interest" description="Disordered" evidence="2">
    <location>
        <begin position="423"/>
        <end position="481"/>
    </location>
</feature>
<feature type="compositionally biased region" description="Low complexity" evidence="2">
    <location>
        <begin position="512"/>
        <end position="522"/>
    </location>
</feature>
<sequence length="782" mass="87328">QVMTRPRSLYQKSHGTVKGVIPAPYDKFKYDPCKYVGPRTLIKCKEIRTKDKMASNKGLCDQHTVIPKICMKQQEIENELLKNEVDQKVPFNIEKALRLGNGNIVDPIFFTEKPDWRERAPSMTNMYDDEYPLSRENILSDKEYLRSQLILLQKRASKLREERERNMEEARTRMAQLGVSSPNFLREMRSSKRFDGDPTTNNILRAYENSMKREMELNDKVDAATDRKTNLPACSYVWDDGKHKCNHNAIPSTQLCSQHILVNPEQKMIIPCKICRAPAKDYGNDHPLCEEHINSRLQNLVSPGGTQRTFRTREKGTVKNAPSWHKYEGMSPTQYNEVLLDGLSEIEDEDKQDRMASGQKSSSTRKNTWDGSTGKPVMNSDVFMAALYGNLPGAKGKKNSYIDASTMTCARVRVFHPDVFNKPLNQVGRGGQSLPPRSQMRPGMSHMGMTDHQQSLGAPSGPLQSGGPSSHSYSQQMQSNHHILHSRINPSIERSMVNVNGEGKELSRVYLSHPSHPSSSQQDNKMYGKSPSFAPSSMKKEQERRLPLPLSSRQPANRASFPLGKAQSAAQYARTLSNDQQPCSSSSTGGQSGGPSGSVPLSKMNQSSIHQWSPITSSKRPSYPQPSRPTPQLKSLERESLLNKKTPSNAPLWGQQQPQFSFKPISRGGTGTPQLPVRQAITDDKKPQLSGRPSMGMSQSQPSTSQSSVKTTSNTSIPTLSLKDGNDTPLPSPFSSPPKLTLERTQGSSSKESEKSTSSVTTLPFDQPIDDMEEEDEFEEEL</sequence>
<evidence type="ECO:0000256" key="1">
    <source>
        <dbReference type="SAM" id="Coils"/>
    </source>
</evidence>
<name>A0A8R1V629_PRIPA</name>
<reference evidence="4" key="1">
    <citation type="journal article" date="2008" name="Nat. Genet.">
        <title>The Pristionchus pacificus genome provides a unique perspective on nematode lifestyle and parasitism.</title>
        <authorList>
            <person name="Dieterich C."/>
            <person name="Clifton S.W."/>
            <person name="Schuster L.N."/>
            <person name="Chinwalla A."/>
            <person name="Delehaunty K."/>
            <person name="Dinkelacker I."/>
            <person name="Fulton L."/>
            <person name="Fulton R."/>
            <person name="Godfrey J."/>
            <person name="Minx P."/>
            <person name="Mitreva M."/>
            <person name="Roeseler W."/>
            <person name="Tian H."/>
            <person name="Witte H."/>
            <person name="Yang S.P."/>
            <person name="Wilson R.K."/>
            <person name="Sommer R.J."/>
        </authorList>
    </citation>
    <scope>NUCLEOTIDE SEQUENCE [LARGE SCALE GENOMIC DNA]</scope>
    <source>
        <strain evidence="4">PS312</strain>
    </source>
</reference>
<dbReference type="GO" id="GO:0005634">
    <property type="term" value="C:nucleus"/>
    <property type="evidence" value="ECO:0007669"/>
    <property type="project" value="UniProtKB-SubCell"/>
</dbReference>
<dbReference type="AlphaFoldDB" id="A0A8R1V629"/>
<keyword evidence="4" id="KW-1185">Reference proteome</keyword>
<dbReference type="Proteomes" id="UP000005239">
    <property type="component" value="Unassembled WGS sequence"/>
</dbReference>
<feature type="compositionally biased region" description="Acidic residues" evidence="2">
    <location>
        <begin position="768"/>
        <end position="782"/>
    </location>
</feature>
<proteinExistence type="predicted"/>
<evidence type="ECO:0000313" key="4">
    <source>
        <dbReference type="Proteomes" id="UP000005239"/>
    </source>
</evidence>
<feature type="compositionally biased region" description="Polar residues" evidence="2">
    <location>
        <begin position="603"/>
        <end position="620"/>
    </location>
</feature>
<protein>
    <submittedName>
        <fullName evidence="3">Uncharacterized protein</fullName>
    </submittedName>
</protein>
<feature type="compositionally biased region" description="Polar residues" evidence="2">
    <location>
        <begin position="358"/>
        <end position="371"/>
    </location>
</feature>
<feature type="compositionally biased region" description="Polar residues" evidence="2">
    <location>
        <begin position="643"/>
        <end position="660"/>
    </location>
</feature>
<reference evidence="3" key="2">
    <citation type="submission" date="2022-06" db="UniProtKB">
        <authorList>
            <consortium name="EnsemblMetazoa"/>
        </authorList>
    </citation>
    <scope>IDENTIFICATION</scope>
    <source>
        <strain evidence="3">PS312</strain>
    </source>
</reference>
<keyword evidence="1" id="KW-0175">Coiled coil</keyword>
<gene>
    <name evidence="3" type="primary">WBGene00304647</name>
</gene>
<feature type="compositionally biased region" description="Low complexity" evidence="2">
    <location>
        <begin position="580"/>
        <end position="589"/>
    </location>
</feature>
<feature type="compositionally biased region" description="Low complexity" evidence="2">
    <location>
        <begin position="455"/>
        <end position="472"/>
    </location>
</feature>